<protein>
    <submittedName>
        <fullName evidence="3">Uncharacterized protein</fullName>
    </submittedName>
</protein>
<keyword evidence="2" id="KW-0812">Transmembrane</keyword>
<dbReference type="EMBL" id="JALPRX010000097">
    <property type="protein sequence ID" value="MCK8786830.1"/>
    <property type="molecule type" value="Genomic_DNA"/>
</dbReference>
<dbReference type="AlphaFoldDB" id="A0A9X1YD61"/>
<gene>
    <name evidence="3" type="ORF">M0638_20875</name>
</gene>
<feature type="transmembrane region" description="Helical" evidence="2">
    <location>
        <begin position="34"/>
        <end position="52"/>
    </location>
</feature>
<keyword evidence="2" id="KW-0472">Membrane</keyword>
<organism evidence="3 4">
    <name type="scientific">Roseomonas acroporae</name>
    <dbReference type="NCBI Taxonomy" id="2937791"/>
    <lineage>
        <taxon>Bacteria</taxon>
        <taxon>Pseudomonadati</taxon>
        <taxon>Pseudomonadota</taxon>
        <taxon>Alphaproteobacteria</taxon>
        <taxon>Acetobacterales</taxon>
        <taxon>Roseomonadaceae</taxon>
        <taxon>Roseomonas</taxon>
    </lineage>
</organism>
<evidence type="ECO:0000313" key="3">
    <source>
        <dbReference type="EMBL" id="MCK8786830.1"/>
    </source>
</evidence>
<sequence>MLVGVSLLTAALQYPALLVLDAMYGLPPMNFPLSRPLSIVAILLLVAFYEVLSCLGPQRRRTAAVPAGARSVPRHAASRRRGRRGTPDGWRTATRLPAIAR</sequence>
<dbReference type="Proteomes" id="UP001139516">
    <property type="component" value="Unassembled WGS sequence"/>
</dbReference>
<evidence type="ECO:0000256" key="2">
    <source>
        <dbReference type="SAM" id="Phobius"/>
    </source>
</evidence>
<proteinExistence type="predicted"/>
<evidence type="ECO:0000256" key="1">
    <source>
        <dbReference type="SAM" id="MobiDB-lite"/>
    </source>
</evidence>
<dbReference type="RefSeq" id="WP_248668939.1">
    <property type="nucleotide sequence ID" value="NZ_JALPRX010000097.1"/>
</dbReference>
<keyword evidence="2" id="KW-1133">Transmembrane helix</keyword>
<evidence type="ECO:0000313" key="4">
    <source>
        <dbReference type="Proteomes" id="UP001139516"/>
    </source>
</evidence>
<reference evidence="3" key="1">
    <citation type="submission" date="2022-04" db="EMBL/GenBank/DDBJ databases">
        <title>Roseomonas acroporae sp. nov., isolated from coral Acropora digitifera.</title>
        <authorList>
            <person name="Sun H."/>
        </authorList>
    </citation>
    <scope>NUCLEOTIDE SEQUENCE</scope>
    <source>
        <strain evidence="3">NAR14</strain>
    </source>
</reference>
<accession>A0A9X1YD61</accession>
<keyword evidence="4" id="KW-1185">Reference proteome</keyword>
<name>A0A9X1YD61_9PROT</name>
<feature type="compositionally biased region" description="Basic residues" evidence="1">
    <location>
        <begin position="72"/>
        <end position="84"/>
    </location>
</feature>
<feature type="region of interest" description="Disordered" evidence="1">
    <location>
        <begin position="65"/>
        <end position="101"/>
    </location>
</feature>
<comment type="caution">
    <text evidence="3">The sequence shown here is derived from an EMBL/GenBank/DDBJ whole genome shotgun (WGS) entry which is preliminary data.</text>
</comment>